<gene>
    <name evidence="3" type="ORF">CAEBREN_24725</name>
</gene>
<feature type="transmembrane region" description="Helical" evidence="1">
    <location>
        <begin position="428"/>
        <end position="448"/>
    </location>
</feature>
<dbReference type="PANTHER" id="PTHR21503">
    <property type="entry name" value="F-BOX-CONTAINING HYPOTHETICAL PROTEIN C.ELEGANS"/>
    <property type="match status" value="1"/>
</dbReference>
<evidence type="ECO:0000256" key="1">
    <source>
        <dbReference type="SAM" id="Phobius"/>
    </source>
</evidence>
<protein>
    <recommendedName>
        <fullName evidence="2">F-box domain-containing protein</fullName>
    </recommendedName>
</protein>
<keyword evidence="1" id="KW-0812">Transmembrane</keyword>
<dbReference type="InParanoid" id="G0MPE1"/>
<sequence length="585" mass="67709">MSFPLFKLPYLALKEVFLQMRVLHVVDLSFCSQKSQRIVSKLAHRQYHAAVQADWISCFMEVPRRNFKDLYGIFKPLSRNTSSEETQTRTINNVKMPFKTSQMILWENPVEGCLIFSGYFFTLFGNEAIRKIQLRIETETDLVLIVEWLQKWKPIIRSFEVIWESEYVRVQTKLVESLLQNLNVTEDLKLRIPCRECVISRKLLSKSLELQSNCTFDSLLNVDSEDVKIGGISSLDLNKFLLNWKNGAFQKLKKLEAIFTLDWAVLTNGVTRKRFRHIQTFMHFSLENINGVKAAIKIIPADQAIDSNATRTVDEQLSLQKTVEDQSKLLAGYEEQERVWETVKKELKRITKKLRKRTEKIEVAGDASGTKEECLQLLTKMEGIFGIKKWRWYKYCDWKFWIPYVVGVCSSFTIVLSQFNHMTTHHFFPFAVIYASASFGFSTMSSVICDTHDYLERWVPFRQSQLPKHRTMLKTDRALADNQEASTGDSPYWELSKYAVLFTFGIIVAKAPGFHVDTEKYAKLFFAGFFVLSVIVFCYFHGYGINIDDKIILILIGCLGLGAKAFNQYDLRCKMIPVAPRPVAV</sequence>
<keyword evidence="1" id="KW-1133">Transmembrane helix</keyword>
<accession>G0MPE1</accession>
<feature type="transmembrane region" description="Helical" evidence="1">
    <location>
        <begin position="495"/>
        <end position="512"/>
    </location>
</feature>
<dbReference type="OrthoDB" id="28673at2759"/>
<feature type="transmembrane region" description="Helical" evidence="1">
    <location>
        <begin position="398"/>
        <end position="416"/>
    </location>
</feature>
<reference evidence="4" key="1">
    <citation type="submission" date="2011-07" db="EMBL/GenBank/DDBJ databases">
        <authorList>
            <consortium name="Caenorhabditis brenneri Sequencing and Analysis Consortium"/>
            <person name="Wilson R.K."/>
        </authorList>
    </citation>
    <scope>NUCLEOTIDE SEQUENCE [LARGE SCALE GENOMIC DNA]</scope>
    <source>
        <strain evidence="4">PB2801</strain>
    </source>
</reference>
<keyword evidence="4" id="KW-1185">Reference proteome</keyword>
<dbReference type="EMBL" id="GL379805">
    <property type="protein sequence ID" value="EGT39823.1"/>
    <property type="molecule type" value="Genomic_DNA"/>
</dbReference>
<dbReference type="AlphaFoldDB" id="G0MPE1"/>
<feature type="domain" description="F-box" evidence="2">
    <location>
        <begin position="2"/>
        <end position="50"/>
    </location>
</feature>
<dbReference type="Pfam" id="PF07735">
    <property type="entry name" value="FBA_2"/>
    <property type="match status" value="1"/>
</dbReference>
<dbReference type="InterPro" id="IPR001810">
    <property type="entry name" value="F-box_dom"/>
</dbReference>
<dbReference type="eggNOG" id="ENOG502RPB9">
    <property type="taxonomic scope" value="Eukaryota"/>
</dbReference>
<dbReference type="Proteomes" id="UP000008068">
    <property type="component" value="Unassembled WGS sequence"/>
</dbReference>
<feature type="transmembrane region" description="Helical" evidence="1">
    <location>
        <begin position="524"/>
        <end position="545"/>
    </location>
</feature>
<organism evidence="4">
    <name type="scientific">Caenorhabditis brenneri</name>
    <name type="common">Nematode worm</name>
    <dbReference type="NCBI Taxonomy" id="135651"/>
    <lineage>
        <taxon>Eukaryota</taxon>
        <taxon>Metazoa</taxon>
        <taxon>Ecdysozoa</taxon>
        <taxon>Nematoda</taxon>
        <taxon>Chromadorea</taxon>
        <taxon>Rhabditida</taxon>
        <taxon>Rhabditina</taxon>
        <taxon>Rhabditomorpha</taxon>
        <taxon>Rhabditoidea</taxon>
        <taxon>Rhabditidae</taxon>
        <taxon>Peloderinae</taxon>
        <taxon>Caenorhabditis</taxon>
    </lineage>
</organism>
<feature type="transmembrane region" description="Helical" evidence="1">
    <location>
        <begin position="551"/>
        <end position="567"/>
    </location>
</feature>
<name>G0MPE1_CAEBE</name>
<keyword evidence="1" id="KW-0472">Membrane</keyword>
<dbReference type="InterPro" id="IPR012885">
    <property type="entry name" value="F-box_Sdz-33"/>
</dbReference>
<evidence type="ECO:0000259" key="2">
    <source>
        <dbReference type="PROSITE" id="PS50181"/>
    </source>
</evidence>
<evidence type="ECO:0000313" key="4">
    <source>
        <dbReference type="Proteomes" id="UP000008068"/>
    </source>
</evidence>
<dbReference type="PROSITE" id="PS50181">
    <property type="entry name" value="FBOX"/>
    <property type="match status" value="1"/>
</dbReference>
<dbReference type="PANTHER" id="PTHR21503:SF53">
    <property type="entry name" value="F-BOX ASSOCIATED DOMAIN-CONTAINING PROTEIN-RELATED"/>
    <property type="match status" value="1"/>
</dbReference>
<evidence type="ECO:0000313" key="3">
    <source>
        <dbReference type="EMBL" id="EGT39823.1"/>
    </source>
</evidence>
<dbReference type="HOGENOM" id="CLU_466328_0_0_1"/>
<proteinExistence type="predicted"/>